<comment type="caution">
    <text evidence="2">The sequence shown here is derived from an EMBL/GenBank/DDBJ whole genome shotgun (WGS) entry which is preliminary data.</text>
</comment>
<evidence type="ECO:0000313" key="3">
    <source>
        <dbReference type="Proteomes" id="UP000289886"/>
    </source>
</evidence>
<protein>
    <submittedName>
        <fullName evidence="2">Uncharacterized protein</fullName>
    </submittedName>
</protein>
<feature type="region of interest" description="Disordered" evidence="1">
    <location>
        <begin position="383"/>
        <end position="417"/>
    </location>
</feature>
<sequence length="417" mass="44633">MLVSNLHSGPLKVACLQSLALSIPALHRRLTGDSYSQTPHPFHQINTSHPTLINTSHSTPLINTSHSTPLINTFHPTLINTSHPTPLINTSQSTPLINTSHPTLINTSHPIPLINLGYLQVWPVPLSSHGTHQSYPAHKEDIYPSSAGLPQPVFPAAMELMGISSQTSFVKDGGLWARSSEQKGAGSSEQEGSLGAGSSEQEGSLWVGSSEQEGSLGAGSSEQEGSLWAESSEQEGSLGVESSEQEESSSCGKDVLSYSLARTETIGDSSDTEEYFSCPSACSSPFPVCEAGREQWCSRTSPSPERESSSSVPREEEREGAGAGDSDEWVSVEYQGRSFLRVFSPLRCPEGGAVLASWSITDYTEHGELVFSVRADFIRAAELEPQSSREASSQSTSPSRKHKASSEPTAPNAKQPK</sequence>
<name>A0A444U1W4_ACIRT</name>
<dbReference type="EMBL" id="SCEB01215530">
    <property type="protein sequence ID" value="RXM29109.1"/>
    <property type="molecule type" value="Genomic_DNA"/>
</dbReference>
<evidence type="ECO:0000313" key="2">
    <source>
        <dbReference type="EMBL" id="RXM29109.1"/>
    </source>
</evidence>
<feature type="compositionally biased region" description="Low complexity" evidence="1">
    <location>
        <begin position="230"/>
        <end position="242"/>
    </location>
</feature>
<organism evidence="2 3">
    <name type="scientific">Acipenser ruthenus</name>
    <name type="common">Sterlet sturgeon</name>
    <dbReference type="NCBI Taxonomy" id="7906"/>
    <lineage>
        <taxon>Eukaryota</taxon>
        <taxon>Metazoa</taxon>
        <taxon>Chordata</taxon>
        <taxon>Craniata</taxon>
        <taxon>Vertebrata</taxon>
        <taxon>Euteleostomi</taxon>
        <taxon>Actinopterygii</taxon>
        <taxon>Chondrostei</taxon>
        <taxon>Acipenseriformes</taxon>
        <taxon>Acipenseridae</taxon>
        <taxon>Acipenser</taxon>
    </lineage>
</organism>
<feature type="region of interest" description="Disordered" evidence="1">
    <location>
        <begin position="294"/>
        <end position="329"/>
    </location>
</feature>
<feature type="compositionally biased region" description="Basic and acidic residues" evidence="1">
    <location>
        <begin position="304"/>
        <end position="320"/>
    </location>
</feature>
<feature type="region of interest" description="Disordered" evidence="1">
    <location>
        <begin position="179"/>
        <end position="254"/>
    </location>
</feature>
<proteinExistence type="predicted"/>
<evidence type="ECO:0000256" key="1">
    <source>
        <dbReference type="SAM" id="MobiDB-lite"/>
    </source>
</evidence>
<dbReference type="AlphaFoldDB" id="A0A444U1W4"/>
<reference evidence="2 3" key="1">
    <citation type="submission" date="2019-01" db="EMBL/GenBank/DDBJ databases">
        <title>Draft Genome and Complete Hox-Cluster Characterization of the Sterlet Sturgeon (Acipenser ruthenus).</title>
        <authorList>
            <person name="Wei Q."/>
        </authorList>
    </citation>
    <scope>NUCLEOTIDE SEQUENCE [LARGE SCALE GENOMIC DNA]</scope>
    <source>
        <strain evidence="2">WHYD16114868_AA</strain>
        <tissue evidence="2">Blood</tissue>
    </source>
</reference>
<dbReference type="Proteomes" id="UP000289886">
    <property type="component" value="Unassembled WGS sequence"/>
</dbReference>
<feature type="compositionally biased region" description="Polar residues" evidence="1">
    <location>
        <begin position="185"/>
        <end position="224"/>
    </location>
</feature>
<accession>A0A444U1W4</accession>
<keyword evidence="3" id="KW-1185">Reference proteome</keyword>
<feature type="compositionally biased region" description="Low complexity" evidence="1">
    <location>
        <begin position="384"/>
        <end position="398"/>
    </location>
</feature>
<gene>
    <name evidence="2" type="ORF">EOD39_9126</name>
</gene>